<sequence>MASTKGAFRPASQGGLHARDSGGYAGRPFQQQQQQQQQQHKPKPFSAFDAQAREGAAAIQAASARNNNNSSRTEDPFGSDEEGSGAGIDSDDPTNTAMFLDDSEEKELRGVPPGTPQAFRKLGQLTVKSITRQKDSQTPGRTQTRTSALAQPGNSGSAGRSSRYADNVSPSKRGQHDENGVMLGAAMPVRSSEPPTVPLSVQKLRASQRAGRILDRIKDITPLFGARGAPSGIPQPLQFGVPVNQRLSVNIEPEFERNEFSPIVFSKHGHVKRQPTMAALNPKDLAREMSAICEDENAGRKTPENKHRAPVAGTPYNLLRALSERSNESRVVERPPAPLLVDADRGYPQPKQSSGDPLMRTPEKQPTLNLLEDTPPSVPRERLDSLRKFFKEHSSAAQEHQPSELSKAISAQASTRRKDGNSLLISFEGFDNQKQQQHLQSNEEEALAPLSTSTLSQISSIRHPDGTMMNFLSSPSPLRPIRVPGDRLSPQLPLLDDDGGPLLSLLPDVANRSGDQDPDKTVPFLLNQIWKQQQEQREKQAFGSNGNLIDLSSRLNMSIHALNNGLRGQLAQSGDGAVLMDQDELNSVARTVEMVGAELNQSLVSLMPGHSEYHEVSSPGRRGLSAIAESELEDQVKTLRETMLETKDIVFSIQKELDQQKQGHSSDDSKLDDIVRLLGALDMRLHMLEGRQRLDQTPQRANVGSVKMYAGNAPQQQDIISRIGQGIAYCLGRYPLMLLGALFIILLSELLVIGGFGSSVQTVRVLGRHALDEMKRHIVVLPPQPPS</sequence>
<reference evidence="1" key="1">
    <citation type="submission" date="2022-07" db="EMBL/GenBank/DDBJ databases">
        <title>Phylogenomic reconstructions and comparative analyses of Kickxellomycotina fungi.</title>
        <authorList>
            <person name="Reynolds N.K."/>
            <person name="Stajich J.E."/>
            <person name="Barry K."/>
            <person name="Grigoriev I.V."/>
            <person name="Crous P."/>
            <person name="Smith M.E."/>
        </authorList>
    </citation>
    <scope>NUCLEOTIDE SEQUENCE</scope>
    <source>
        <strain evidence="1">CBS 190363</strain>
    </source>
</reference>
<gene>
    <name evidence="1" type="ORF">IWW38_000259</name>
</gene>
<comment type="caution">
    <text evidence="1">The sequence shown here is derived from an EMBL/GenBank/DDBJ whole genome shotgun (WGS) entry which is preliminary data.</text>
</comment>
<protein>
    <submittedName>
        <fullName evidence="1">Uncharacterized protein</fullName>
    </submittedName>
</protein>
<proteinExistence type="predicted"/>
<evidence type="ECO:0000313" key="2">
    <source>
        <dbReference type="Proteomes" id="UP001139981"/>
    </source>
</evidence>
<evidence type="ECO:0000313" key="1">
    <source>
        <dbReference type="EMBL" id="KAJ2900884.1"/>
    </source>
</evidence>
<dbReference type="Proteomes" id="UP001139981">
    <property type="component" value="Unassembled WGS sequence"/>
</dbReference>
<organism evidence="1 2">
    <name type="scientific">Coemansia aciculifera</name>
    <dbReference type="NCBI Taxonomy" id="417176"/>
    <lineage>
        <taxon>Eukaryota</taxon>
        <taxon>Fungi</taxon>
        <taxon>Fungi incertae sedis</taxon>
        <taxon>Zoopagomycota</taxon>
        <taxon>Kickxellomycotina</taxon>
        <taxon>Kickxellomycetes</taxon>
        <taxon>Kickxellales</taxon>
        <taxon>Kickxellaceae</taxon>
        <taxon>Coemansia</taxon>
    </lineage>
</organism>
<dbReference type="EMBL" id="JANBVB010000002">
    <property type="protein sequence ID" value="KAJ2900884.1"/>
    <property type="molecule type" value="Genomic_DNA"/>
</dbReference>
<name>A0ACC1MAG7_9FUNG</name>
<keyword evidence="2" id="KW-1185">Reference proteome</keyword>
<accession>A0ACC1MAG7</accession>